<protein>
    <recommendedName>
        <fullName evidence="5">FAD/NAD(P)-binding domain-containing protein</fullName>
    </recommendedName>
</protein>
<dbReference type="InParanoid" id="A0A1Y2EI26"/>
<organism evidence="6 7">
    <name type="scientific">Pseudomassariella vexata</name>
    <dbReference type="NCBI Taxonomy" id="1141098"/>
    <lineage>
        <taxon>Eukaryota</taxon>
        <taxon>Fungi</taxon>
        <taxon>Dikarya</taxon>
        <taxon>Ascomycota</taxon>
        <taxon>Pezizomycotina</taxon>
        <taxon>Sordariomycetes</taxon>
        <taxon>Xylariomycetidae</taxon>
        <taxon>Amphisphaeriales</taxon>
        <taxon>Pseudomassariaceae</taxon>
        <taxon>Pseudomassariella</taxon>
    </lineage>
</organism>
<dbReference type="PRINTS" id="PR00368">
    <property type="entry name" value="FADPNR"/>
</dbReference>
<evidence type="ECO:0000313" key="7">
    <source>
        <dbReference type="Proteomes" id="UP000193689"/>
    </source>
</evidence>
<name>A0A1Y2EI26_9PEZI</name>
<feature type="domain" description="FAD/NAD(P)-binding" evidence="5">
    <location>
        <begin position="4"/>
        <end position="306"/>
    </location>
</feature>
<sequence>MTKTVVVLGAGLAGLPVAHYLLSQTSKTVPDLRVILVSPNDEFYWNVASVRFTIPGLIPDSKYLFSIPENFAKYPSSKFEFLAGKAERLDPGNNSVVVALNDGSQRALGYHTVVVATGSDAKDDMPWKNVGTSQQTRAAIAQLQEGIKNAESIVVGGAGATGVEFAGELGSEYAKFGKKSVTIISSESLPLELRLKDGVREAAKKELEKMKIKVITDAKVTHVSEFGPDGQKILELTAKDGSKTTLKTDLYVPTHGATYNTQFAPVSMQDANKRLHQNTFLRAPGYENVFVLGDAGNLEVAQATASEAQLRHLVKQFGTYFESGKVEEYKPKDGIMMGVTVGRDRATGQMGNWRVLSLMIWWFKGRYLGTDYAVNYAAGLRTAIGEWE</sequence>
<evidence type="ECO:0000256" key="3">
    <source>
        <dbReference type="ARBA" id="ARBA00022827"/>
    </source>
</evidence>
<dbReference type="Pfam" id="PF07992">
    <property type="entry name" value="Pyr_redox_2"/>
    <property type="match status" value="1"/>
</dbReference>
<evidence type="ECO:0000256" key="1">
    <source>
        <dbReference type="ARBA" id="ARBA00006442"/>
    </source>
</evidence>
<dbReference type="AlphaFoldDB" id="A0A1Y2EI26"/>
<keyword evidence="2" id="KW-0285">Flavoprotein</keyword>
<dbReference type="Proteomes" id="UP000193689">
    <property type="component" value="Unassembled WGS sequence"/>
</dbReference>
<dbReference type="OrthoDB" id="202203at2759"/>
<dbReference type="RefSeq" id="XP_040720821.1">
    <property type="nucleotide sequence ID" value="XM_040859088.1"/>
</dbReference>
<dbReference type="Gene3D" id="3.50.50.100">
    <property type="match status" value="1"/>
</dbReference>
<reference evidence="6 7" key="1">
    <citation type="submission" date="2016-07" db="EMBL/GenBank/DDBJ databases">
        <title>Pervasive Adenine N6-methylation of Active Genes in Fungi.</title>
        <authorList>
            <consortium name="DOE Joint Genome Institute"/>
            <person name="Mondo S.J."/>
            <person name="Dannebaum R.O."/>
            <person name="Kuo R.C."/>
            <person name="Labutti K."/>
            <person name="Haridas S."/>
            <person name="Kuo A."/>
            <person name="Salamov A."/>
            <person name="Ahrendt S.R."/>
            <person name="Lipzen A."/>
            <person name="Sullivan W."/>
            <person name="Andreopoulos W.B."/>
            <person name="Clum A."/>
            <person name="Lindquist E."/>
            <person name="Daum C."/>
            <person name="Ramamoorthy G.K."/>
            <person name="Gryganskyi A."/>
            <person name="Culley D."/>
            <person name="Magnuson J.K."/>
            <person name="James T.Y."/>
            <person name="O'Malley M.A."/>
            <person name="Stajich J.E."/>
            <person name="Spatafora J.W."/>
            <person name="Visel A."/>
            <person name="Grigoriev I.V."/>
        </authorList>
    </citation>
    <scope>NUCLEOTIDE SEQUENCE [LARGE SCALE GENOMIC DNA]</scope>
    <source>
        <strain evidence="6 7">CBS 129021</strain>
    </source>
</reference>
<evidence type="ECO:0000256" key="2">
    <source>
        <dbReference type="ARBA" id="ARBA00022630"/>
    </source>
</evidence>
<keyword evidence="7" id="KW-1185">Reference proteome</keyword>
<accession>A0A1Y2EI26</accession>
<dbReference type="InterPro" id="IPR036188">
    <property type="entry name" value="FAD/NAD-bd_sf"/>
</dbReference>
<dbReference type="SUPFAM" id="SSF51905">
    <property type="entry name" value="FAD/NAD(P)-binding domain"/>
    <property type="match status" value="1"/>
</dbReference>
<comment type="similarity">
    <text evidence="1">Belongs to the FAD-dependent oxidoreductase family.</text>
</comment>
<dbReference type="InterPro" id="IPR023753">
    <property type="entry name" value="FAD/NAD-binding_dom"/>
</dbReference>
<dbReference type="PANTHER" id="PTHR43735">
    <property type="entry name" value="APOPTOSIS-INDUCING FACTOR 1"/>
    <property type="match status" value="1"/>
</dbReference>
<evidence type="ECO:0000313" key="6">
    <source>
        <dbReference type="EMBL" id="ORY71229.1"/>
    </source>
</evidence>
<evidence type="ECO:0000256" key="4">
    <source>
        <dbReference type="ARBA" id="ARBA00023002"/>
    </source>
</evidence>
<dbReference type="EMBL" id="MCFJ01000001">
    <property type="protein sequence ID" value="ORY71229.1"/>
    <property type="molecule type" value="Genomic_DNA"/>
</dbReference>
<keyword evidence="3" id="KW-0274">FAD</keyword>
<dbReference type="GO" id="GO:0050660">
    <property type="term" value="F:flavin adenine dinucleotide binding"/>
    <property type="evidence" value="ECO:0007669"/>
    <property type="project" value="TreeGrafter"/>
</dbReference>
<proteinExistence type="inferred from homology"/>
<comment type="caution">
    <text evidence="6">The sequence shown here is derived from an EMBL/GenBank/DDBJ whole genome shotgun (WGS) entry which is preliminary data.</text>
</comment>
<dbReference type="PRINTS" id="PR00469">
    <property type="entry name" value="PNDRDTASEII"/>
</dbReference>
<keyword evidence="4" id="KW-0560">Oxidoreductase</keyword>
<dbReference type="GeneID" id="63775300"/>
<evidence type="ECO:0000259" key="5">
    <source>
        <dbReference type="Pfam" id="PF07992"/>
    </source>
</evidence>
<dbReference type="GO" id="GO:0005737">
    <property type="term" value="C:cytoplasm"/>
    <property type="evidence" value="ECO:0007669"/>
    <property type="project" value="TreeGrafter"/>
</dbReference>
<dbReference type="PANTHER" id="PTHR43735:SF3">
    <property type="entry name" value="FERROPTOSIS SUPPRESSOR PROTEIN 1"/>
    <property type="match status" value="1"/>
</dbReference>
<dbReference type="GO" id="GO:0004174">
    <property type="term" value="F:electron-transferring-flavoprotein dehydrogenase activity"/>
    <property type="evidence" value="ECO:0007669"/>
    <property type="project" value="TreeGrafter"/>
</dbReference>
<gene>
    <name evidence="6" type="ORF">BCR38DRAFT_416203</name>
</gene>
<dbReference type="STRING" id="1141098.A0A1Y2EI26"/>